<dbReference type="GO" id="GO:2001295">
    <property type="term" value="P:malonyl-CoA biosynthetic process"/>
    <property type="evidence" value="ECO:0007669"/>
    <property type="project" value="UniProtKB-UniPathway"/>
</dbReference>
<dbReference type="GO" id="GO:0006633">
    <property type="term" value="P:fatty acid biosynthetic process"/>
    <property type="evidence" value="ECO:0007669"/>
    <property type="project" value="TreeGrafter"/>
</dbReference>
<dbReference type="InterPro" id="IPR029045">
    <property type="entry name" value="ClpP/crotonase-like_dom_sf"/>
</dbReference>
<comment type="catalytic activity">
    <reaction evidence="7">
        <text>hydrogencarbonate + acetyl-CoA + ATP = malonyl-CoA + ADP + phosphate + H(+)</text>
        <dbReference type="Rhea" id="RHEA:11308"/>
        <dbReference type="ChEBI" id="CHEBI:15378"/>
        <dbReference type="ChEBI" id="CHEBI:17544"/>
        <dbReference type="ChEBI" id="CHEBI:30616"/>
        <dbReference type="ChEBI" id="CHEBI:43474"/>
        <dbReference type="ChEBI" id="CHEBI:57288"/>
        <dbReference type="ChEBI" id="CHEBI:57384"/>
        <dbReference type="ChEBI" id="CHEBI:456216"/>
        <dbReference type="EC" id="6.4.1.2"/>
    </reaction>
</comment>
<comment type="pathway">
    <text evidence="2">Lipid metabolism; malonyl-CoA biosynthesis; malonyl-CoA from acetyl-CoA: step 1/1.</text>
</comment>
<dbReference type="PROSITE" id="PS50979">
    <property type="entry name" value="BC"/>
    <property type="match status" value="1"/>
</dbReference>
<evidence type="ECO:0000259" key="11">
    <source>
        <dbReference type="PROSITE" id="PS50979"/>
    </source>
</evidence>
<dbReference type="GO" id="GO:0004075">
    <property type="term" value="F:biotin carboxylase activity"/>
    <property type="evidence" value="ECO:0007669"/>
    <property type="project" value="UniProtKB-EC"/>
</dbReference>
<reference evidence="14" key="1">
    <citation type="submission" date="2019-09" db="EMBL/GenBank/DDBJ databases">
        <authorList>
            <person name="Needham M D."/>
        </authorList>
    </citation>
    <scope>NUCLEOTIDE SEQUENCE</scope>
</reference>
<dbReference type="SUPFAM" id="SSF52440">
    <property type="entry name" value="PreATP-grasp domain"/>
    <property type="match status" value="1"/>
</dbReference>
<dbReference type="InterPro" id="IPR011763">
    <property type="entry name" value="COA_CT_C"/>
</dbReference>
<dbReference type="PROSITE" id="PS50989">
    <property type="entry name" value="COA_CT_CTER"/>
    <property type="match status" value="1"/>
</dbReference>
<feature type="domain" description="Lipoyl-binding" evidence="9">
    <location>
        <begin position="570"/>
        <end position="647"/>
    </location>
</feature>
<dbReference type="Pfam" id="PF02786">
    <property type="entry name" value="CPSase_L_D2"/>
    <property type="match status" value="1"/>
</dbReference>
<evidence type="ECO:0000259" key="12">
    <source>
        <dbReference type="PROSITE" id="PS50980"/>
    </source>
</evidence>
<dbReference type="SMART" id="SM00878">
    <property type="entry name" value="Biotin_carb_C"/>
    <property type="match status" value="1"/>
</dbReference>
<gene>
    <name evidence="14" type="ORF">CPAV1605_444</name>
</gene>
<dbReference type="Pfam" id="PF01039">
    <property type="entry name" value="Carboxyl_trans"/>
    <property type="match status" value="1"/>
</dbReference>
<comment type="cofactor">
    <cofactor evidence="1">
        <name>biotin</name>
        <dbReference type="ChEBI" id="CHEBI:57586"/>
    </cofactor>
</comment>
<dbReference type="PROSITE" id="PS50968">
    <property type="entry name" value="BIOTINYL_LIPOYL"/>
    <property type="match status" value="1"/>
</dbReference>
<evidence type="ECO:0000259" key="9">
    <source>
        <dbReference type="PROSITE" id="PS50968"/>
    </source>
</evidence>
<dbReference type="Pfam" id="PF00364">
    <property type="entry name" value="Biotin_lipoyl"/>
    <property type="match status" value="1"/>
</dbReference>
<dbReference type="InterPro" id="IPR011053">
    <property type="entry name" value="Single_hybrid_motif"/>
</dbReference>
<evidence type="ECO:0000256" key="4">
    <source>
        <dbReference type="ARBA" id="ARBA00022741"/>
    </source>
</evidence>
<dbReference type="Pfam" id="PF02785">
    <property type="entry name" value="Biotin_carb_C"/>
    <property type="match status" value="1"/>
</dbReference>
<dbReference type="SUPFAM" id="SSF51246">
    <property type="entry name" value="Rudiment single hybrid motif"/>
    <property type="match status" value="1"/>
</dbReference>
<dbReference type="AlphaFoldDB" id="A0A5E8CJC1"/>
<dbReference type="InterPro" id="IPR049076">
    <property type="entry name" value="ACCA"/>
</dbReference>
<comment type="catalytic activity">
    <reaction evidence="8">
        <text>N(6)-biotinyl-L-lysyl-[protein] + hydrogencarbonate + ATP = N(6)-carboxybiotinyl-L-lysyl-[protein] + ADP + phosphate + H(+)</text>
        <dbReference type="Rhea" id="RHEA:13501"/>
        <dbReference type="Rhea" id="RHEA-COMP:10505"/>
        <dbReference type="Rhea" id="RHEA-COMP:10506"/>
        <dbReference type="ChEBI" id="CHEBI:15378"/>
        <dbReference type="ChEBI" id="CHEBI:17544"/>
        <dbReference type="ChEBI" id="CHEBI:30616"/>
        <dbReference type="ChEBI" id="CHEBI:43474"/>
        <dbReference type="ChEBI" id="CHEBI:83144"/>
        <dbReference type="ChEBI" id="CHEBI:83145"/>
        <dbReference type="ChEBI" id="CHEBI:456216"/>
        <dbReference type="EC" id="6.3.4.14"/>
    </reaction>
</comment>
<dbReference type="InterPro" id="IPR011761">
    <property type="entry name" value="ATP-grasp"/>
</dbReference>
<dbReference type="Pfam" id="PF00289">
    <property type="entry name" value="Biotin_carb_N"/>
    <property type="match status" value="1"/>
</dbReference>
<dbReference type="Gene3D" id="2.40.460.10">
    <property type="entry name" value="Biotin dependent carboxylase carboxyltransferase"/>
    <property type="match status" value="1"/>
</dbReference>
<dbReference type="SUPFAM" id="SSF56059">
    <property type="entry name" value="Glutathione synthetase ATP-binding domain-like"/>
    <property type="match status" value="1"/>
</dbReference>
<evidence type="ECO:0000256" key="2">
    <source>
        <dbReference type="ARBA" id="ARBA00004956"/>
    </source>
</evidence>
<dbReference type="InterPro" id="IPR011054">
    <property type="entry name" value="Rudment_hybrid_motif"/>
</dbReference>
<dbReference type="Gene3D" id="3.90.226.10">
    <property type="entry name" value="2-enoyl-CoA Hydratase, Chain A, domain 1"/>
    <property type="match status" value="2"/>
</dbReference>
<keyword evidence="6" id="KW-0511">Multifunctional enzyme</keyword>
<evidence type="ECO:0000313" key="14">
    <source>
        <dbReference type="EMBL" id="VVU94719.1"/>
    </source>
</evidence>
<evidence type="ECO:0000256" key="1">
    <source>
        <dbReference type="ARBA" id="ARBA00001953"/>
    </source>
</evidence>
<dbReference type="Gene3D" id="2.40.50.100">
    <property type="match status" value="1"/>
</dbReference>
<evidence type="ECO:0000256" key="3">
    <source>
        <dbReference type="ARBA" id="ARBA00022598"/>
    </source>
</evidence>
<evidence type="ECO:0000256" key="6">
    <source>
        <dbReference type="ARBA" id="ARBA00023268"/>
    </source>
</evidence>
<dbReference type="GO" id="GO:0016740">
    <property type="term" value="F:transferase activity"/>
    <property type="evidence" value="ECO:0007669"/>
    <property type="project" value="UniProtKB-KW"/>
</dbReference>
<dbReference type="InterPro" id="IPR005481">
    <property type="entry name" value="BC-like_N"/>
</dbReference>
<protein>
    <submittedName>
        <fullName evidence="14">Carboxyl transferase domain</fullName>
    </submittedName>
</protein>
<name>A0A5E8CJC1_9ZZZZ</name>
<sequence length="1238" mass="141166">MNVNNILITNRGLPAIKFINSIREWIMLEDRHIILKCIATPDDLNSNYKYLDYADEVIYSNDNNIYKSIEGIIKICKNNDIQAVWPGWGYLSEEPDFSQALNDNNIIFIGPSAYSLNLLGDKVECMKLADSINIPQLPWSKNCSNDINFLKKHALEIGLPVILKSSNGGGGKGIRILENINDIENIVYQIKSESTGEIFVMKLAKECKHLEVQIVSDGENVITLGTRDCSIQRRRQKLVEEAPASYPKANIIKLMEESAIKIVKEVGLKGVCTVEFLLEDTDNLSFMEVNPRLQVEHIVTETIFSLNLPSIQVLLAEGKKINEIEALLKPTIRGHAISCRINSENAYECFKPITGKITGISYNTSPNTWAYFAVNNNSKIGEAVDNQFGHVVAWGETREIARKRMFLFLDNLIITSEVINTANFLKNLLKEDMFINENHNVTWLDNRKFNFNTNNEFIIISSLIVKAYSLFKIDLVKKEEMTSNGHKNIDRYFNEYYKIELVANNLIYEALISFSNFPHVEIINNSNNYKFKFQVHGKFFYLFSGDNKIFSINTNHIDDFGIKTNISRHSYNLYHPVNPNEIRASVGGKITKVNFKQNEFIKKGQTALIVEIMKMAVDITSPLDGNINYCIKEDEKIEKNQLLFTIKNGENNIKLSKGVFKTLNKYLIESKAIEKPISNLKKCLTKQEVCKKLNTTYIYDLIEYFDYKKIDELVLNVNNELDIQPYQPNSNTESTILAFYVQLLNGQDFILIANDITVQAGSFSWKDDIVFLKASEYARKYKLPRIYISSNSGARLELNSKIREHFKIKWKNDCPQDGFEFIYLDEEDNLRFQNDVVIEEKIIDKIKYNVITGIKNQGVKNLNGSALIASETSKAFEEIFTLTYVTGRTVGIGAYLTKLGMRTIQKKDSPIILTGNMALNKVLGMNVYQNNLEIGGPHIMEVNSTTHLVVNDDKEGIKKIQEWLGFLNINQNYISSISPTSIPQNIKQFINFFFDNENKLELFNNWGGSIIGGKARLYGYPVTYLACNEELSVTNIPVDPGDINSSIIKKNNPGLILNNDASQKVAQLIRESNIEGLPLIFLVNLRGFSGGTKDLLDQVLTHGSDIVRYLSTYDKPFYIYLLPNSQLRGGAMVVISKFINIQNIEIYADPSAKSNILEPDGLKEIKFRKKDIIKKINQNNLDSTNETIYNNFDKVALHFCSLHDKIDFTSDDFDGKVDWKDSRHFFGEKIKKYFSKDT</sequence>
<dbReference type="SUPFAM" id="SSF51230">
    <property type="entry name" value="Single hybrid motif"/>
    <property type="match status" value="1"/>
</dbReference>
<dbReference type="InterPro" id="IPR000089">
    <property type="entry name" value="Biotin_lipoyl"/>
</dbReference>
<keyword evidence="5" id="KW-0067">ATP-binding</keyword>
<dbReference type="FunFam" id="3.30.1490.20:FF:000003">
    <property type="entry name" value="acetyl-CoA carboxylase isoform X1"/>
    <property type="match status" value="1"/>
</dbReference>
<evidence type="ECO:0000256" key="5">
    <source>
        <dbReference type="ARBA" id="ARBA00022840"/>
    </source>
</evidence>
<dbReference type="InterPro" id="IPR034733">
    <property type="entry name" value="AcCoA_carboxyl_beta"/>
</dbReference>
<feature type="domain" description="CoA carboxyltransferase N-terminal" evidence="12">
    <location>
        <begin position="676"/>
        <end position="979"/>
    </location>
</feature>
<dbReference type="InterPro" id="IPR011762">
    <property type="entry name" value="COA_CT_N"/>
</dbReference>
<feature type="domain" description="CoA carboxyltransferase C-terminal" evidence="13">
    <location>
        <begin position="975"/>
        <end position="1238"/>
    </location>
</feature>
<dbReference type="InterPro" id="IPR011764">
    <property type="entry name" value="Biotin_carboxylation_dom"/>
</dbReference>
<feature type="domain" description="ATP-grasp" evidence="10">
    <location>
        <begin position="126"/>
        <end position="317"/>
    </location>
</feature>
<dbReference type="PANTHER" id="PTHR45728">
    <property type="entry name" value="ACETYL-COA CARBOXYLASE, ISOFORM A"/>
    <property type="match status" value="1"/>
</dbReference>
<accession>A0A5E8CJC1</accession>
<dbReference type="InterPro" id="IPR016185">
    <property type="entry name" value="PreATP-grasp_dom_sf"/>
</dbReference>
<evidence type="ECO:0000259" key="13">
    <source>
        <dbReference type="PROSITE" id="PS50989"/>
    </source>
</evidence>
<evidence type="ECO:0000256" key="7">
    <source>
        <dbReference type="ARBA" id="ARBA00048065"/>
    </source>
</evidence>
<organism evidence="14">
    <name type="scientific">seawater metagenome</name>
    <dbReference type="NCBI Taxonomy" id="1561972"/>
    <lineage>
        <taxon>unclassified sequences</taxon>
        <taxon>metagenomes</taxon>
        <taxon>ecological metagenomes</taxon>
    </lineage>
</organism>
<proteinExistence type="predicted"/>
<keyword evidence="4" id="KW-0547">Nucleotide-binding</keyword>
<dbReference type="PANTHER" id="PTHR45728:SF3">
    <property type="entry name" value="ACETYL-COA CARBOXYLASE"/>
    <property type="match status" value="1"/>
</dbReference>
<evidence type="ECO:0000259" key="10">
    <source>
        <dbReference type="PROSITE" id="PS50975"/>
    </source>
</evidence>
<dbReference type="PROSITE" id="PS00867">
    <property type="entry name" value="CPSASE_2"/>
    <property type="match status" value="1"/>
</dbReference>
<feature type="domain" description="Biotin carboxylation" evidence="11">
    <location>
        <begin position="2"/>
        <end position="449"/>
    </location>
</feature>
<dbReference type="InterPro" id="IPR005482">
    <property type="entry name" value="Biotin_COase_C"/>
</dbReference>
<dbReference type="SUPFAM" id="SSF52096">
    <property type="entry name" value="ClpP/crotonase"/>
    <property type="match status" value="2"/>
</dbReference>
<dbReference type="PROSITE" id="PS50980">
    <property type="entry name" value="COA_CT_NTER"/>
    <property type="match status" value="1"/>
</dbReference>
<dbReference type="EMBL" id="CABVLZ010000002">
    <property type="protein sequence ID" value="VVU94719.1"/>
    <property type="molecule type" value="Genomic_DNA"/>
</dbReference>
<keyword evidence="14" id="KW-0808">Transferase</keyword>
<dbReference type="GO" id="GO:0005524">
    <property type="term" value="F:ATP binding"/>
    <property type="evidence" value="ECO:0007669"/>
    <property type="project" value="UniProtKB-KW"/>
</dbReference>
<dbReference type="GO" id="GO:0046872">
    <property type="term" value="F:metal ion binding"/>
    <property type="evidence" value="ECO:0007669"/>
    <property type="project" value="InterPro"/>
</dbReference>
<dbReference type="UniPathway" id="UPA00655">
    <property type="reaction ID" value="UER00711"/>
</dbReference>
<keyword evidence="3" id="KW-0436">Ligase</keyword>
<dbReference type="Gene3D" id="3.30.470.20">
    <property type="entry name" value="ATP-grasp fold, B domain"/>
    <property type="match status" value="1"/>
</dbReference>
<dbReference type="GO" id="GO:0003989">
    <property type="term" value="F:acetyl-CoA carboxylase activity"/>
    <property type="evidence" value="ECO:0007669"/>
    <property type="project" value="UniProtKB-EC"/>
</dbReference>
<dbReference type="PROSITE" id="PS50975">
    <property type="entry name" value="ATP_GRASP"/>
    <property type="match status" value="1"/>
</dbReference>
<dbReference type="CDD" id="cd06850">
    <property type="entry name" value="biotinyl_domain"/>
    <property type="match status" value="1"/>
</dbReference>
<dbReference type="InterPro" id="IPR005479">
    <property type="entry name" value="CPAse_ATP-bd"/>
</dbReference>
<evidence type="ECO:0000256" key="8">
    <source>
        <dbReference type="ARBA" id="ARBA00048600"/>
    </source>
</evidence>